<comment type="caution">
    <text evidence="7">The sequence shown here is derived from an EMBL/GenBank/DDBJ whole genome shotgun (WGS) entry which is preliminary data.</text>
</comment>
<dbReference type="Proteomes" id="UP001614391">
    <property type="component" value="Unassembled WGS sequence"/>
</dbReference>
<dbReference type="PROSITE" id="PS50977">
    <property type="entry name" value="HTH_TETR_2"/>
    <property type="match status" value="1"/>
</dbReference>
<dbReference type="PANTHER" id="PTHR30055">
    <property type="entry name" value="HTH-TYPE TRANSCRIPTIONAL REGULATOR RUTR"/>
    <property type="match status" value="1"/>
</dbReference>
<dbReference type="PANTHER" id="PTHR30055:SF234">
    <property type="entry name" value="HTH-TYPE TRANSCRIPTIONAL REGULATOR BETI"/>
    <property type="match status" value="1"/>
</dbReference>
<reference evidence="7 8" key="1">
    <citation type="submission" date="2024-10" db="EMBL/GenBank/DDBJ databases">
        <title>The Natural Products Discovery Center: Release of the First 8490 Sequenced Strains for Exploring Actinobacteria Biosynthetic Diversity.</title>
        <authorList>
            <person name="Kalkreuter E."/>
            <person name="Kautsar S.A."/>
            <person name="Yang D."/>
            <person name="Bader C.D."/>
            <person name="Teijaro C.N."/>
            <person name="Fluegel L."/>
            <person name="Davis C.M."/>
            <person name="Simpson J.R."/>
            <person name="Lauterbach L."/>
            <person name="Steele A.D."/>
            <person name="Gui C."/>
            <person name="Meng S."/>
            <person name="Li G."/>
            <person name="Viehrig K."/>
            <person name="Ye F."/>
            <person name="Su P."/>
            <person name="Kiefer A.F."/>
            <person name="Nichols A."/>
            <person name="Cepeda A.J."/>
            <person name="Yan W."/>
            <person name="Fan B."/>
            <person name="Jiang Y."/>
            <person name="Adhikari A."/>
            <person name="Zheng C.-J."/>
            <person name="Schuster L."/>
            <person name="Cowan T.M."/>
            <person name="Smanski M.J."/>
            <person name="Chevrette M.G."/>
            <person name="De Carvalho L.P.S."/>
            <person name="Shen B."/>
        </authorList>
    </citation>
    <scope>NUCLEOTIDE SEQUENCE [LARGE SCALE GENOMIC DNA]</scope>
    <source>
        <strain evidence="7 8">NPDC053346</strain>
    </source>
</reference>
<sequence length="203" mass="21279">MMQERAARTRSALIRAAALEFEHRGYEGTTLSRISESARTSMGGLTFHFRTKEALADSVRSACWASTAPHVAEALTSPAPPMAALGGLVTALMRLLETSVEARAAARLGRELPGSGTAGRPGAHAWLPALRTLLARAHAEGELREGVAPGTAEALVVRLLEGTELAARGRHRRAGARADADAAPPPPSAEQVWALLRTAISGP</sequence>
<organism evidence="7 8">
    <name type="scientific">Streptomyces bikiniensis</name>
    <dbReference type="NCBI Taxonomy" id="1896"/>
    <lineage>
        <taxon>Bacteria</taxon>
        <taxon>Bacillati</taxon>
        <taxon>Actinomycetota</taxon>
        <taxon>Actinomycetes</taxon>
        <taxon>Kitasatosporales</taxon>
        <taxon>Streptomycetaceae</taxon>
        <taxon>Streptomyces</taxon>
    </lineage>
</organism>
<dbReference type="RefSeq" id="WP_399616240.1">
    <property type="nucleotide sequence ID" value="NZ_JBITYT010000008.1"/>
</dbReference>
<dbReference type="InterPro" id="IPR050109">
    <property type="entry name" value="HTH-type_TetR-like_transc_reg"/>
</dbReference>
<feature type="domain" description="HTH tetR-type" evidence="6">
    <location>
        <begin position="7"/>
        <end position="67"/>
    </location>
</feature>
<evidence type="ECO:0000256" key="2">
    <source>
        <dbReference type="ARBA" id="ARBA00023125"/>
    </source>
</evidence>
<dbReference type="Pfam" id="PF00440">
    <property type="entry name" value="TetR_N"/>
    <property type="match status" value="1"/>
</dbReference>
<evidence type="ECO:0000256" key="4">
    <source>
        <dbReference type="PROSITE-ProRule" id="PRU00335"/>
    </source>
</evidence>
<feature type="region of interest" description="Disordered" evidence="5">
    <location>
        <begin position="170"/>
        <end position="189"/>
    </location>
</feature>
<keyword evidence="1" id="KW-0805">Transcription regulation</keyword>
<dbReference type="SUPFAM" id="SSF46689">
    <property type="entry name" value="Homeodomain-like"/>
    <property type="match status" value="1"/>
</dbReference>
<dbReference type="EMBL" id="JBITYT010000008">
    <property type="protein sequence ID" value="MFI9121505.1"/>
    <property type="molecule type" value="Genomic_DNA"/>
</dbReference>
<evidence type="ECO:0000313" key="8">
    <source>
        <dbReference type="Proteomes" id="UP001614391"/>
    </source>
</evidence>
<dbReference type="Gene3D" id="1.10.357.10">
    <property type="entry name" value="Tetracycline Repressor, domain 2"/>
    <property type="match status" value="1"/>
</dbReference>
<evidence type="ECO:0000259" key="6">
    <source>
        <dbReference type="PROSITE" id="PS50977"/>
    </source>
</evidence>
<dbReference type="SUPFAM" id="SSF48498">
    <property type="entry name" value="Tetracyclin repressor-like, C-terminal domain"/>
    <property type="match status" value="1"/>
</dbReference>
<accession>A0ABW8CYX7</accession>
<keyword evidence="8" id="KW-1185">Reference proteome</keyword>
<name>A0ABW8CYX7_STRBI</name>
<dbReference type="InterPro" id="IPR036271">
    <property type="entry name" value="Tet_transcr_reg_TetR-rel_C_sf"/>
</dbReference>
<evidence type="ECO:0000256" key="1">
    <source>
        <dbReference type="ARBA" id="ARBA00023015"/>
    </source>
</evidence>
<keyword evidence="3" id="KW-0804">Transcription</keyword>
<gene>
    <name evidence="7" type="ORF">ACIGW0_19195</name>
</gene>
<dbReference type="InterPro" id="IPR001647">
    <property type="entry name" value="HTH_TetR"/>
</dbReference>
<proteinExistence type="predicted"/>
<dbReference type="InterPro" id="IPR009057">
    <property type="entry name" value="Homeodomain-like_sf"/>
</dbReference>
<evidence type="ECO:0000256" key="5">
    <source>
        <dbReference type="SAM" id="MobiDB-lite"/>
    </source>
</evidence>
<evidence type="ECO:0000256" key="3">
    <source>
        <dbReference type="ARBA" id="ARBA00023163"/>
    </source>
</evidence>
<feature type="DNA-binding region" description="H-T-H motif" evidence="4">
    <location>
        <begin position="30"/>
        <end position="49"/>
    </location>
</feature>
<protein>
    <submittedName>
        <fullName evidence="7">TetR family transcriptional regulator</fullName>
    </submittedName>
</protein>
<evidence type="ECO:0000313" key="7">
    <source>
        <dbReference type="EMBL" id="MFI9121505.1"/>
    </source>
</evidence>
<keyword evidence="2 4" id="KW-0238">DNA-binding</keyword>